<evidence type="ECO:0000313" key="1">
    <source>
        <dbReference type="EMBL" id="GAU27300.1"/>
    </source>
</evidence>
<dbReference type="PANTHER" id="PTHR44991">
    <property type="entry name" value="IMMUNOGLOBULIN SUPERFAMILY MEMBER 5"/>
    <property type="match status" value="1"/>
</dbReference>
<dbReference type="EMBL" id="DF973351">
    <property type="protein sequence ID" value="GAU27300.1"/>
    <property type="molecule type" value="Genomic_DNA"/>
</dbReference>
<accession>A0A2Z6MUD1</accession>
<keyword evidence="2" id="KW-1185">Reference proteome</keyword>
<dbReference type="Proteomes" id="UP000242715">
    <property type="component" value="Unassembled WGS sequence"/>
</dbReference>
<gene>
    <name evidence="1" type="ORF">TSUD_05260</name>
</gene>
<proteinExistence type="predicted"/>
<reference evidence="2" key="1">
    <citation type="journal article" date="2017" name="Front. Plant Sci.">
        <title>Climate Clever Clovers: New Paradigm to Reduce the Environmental Footprint of Ruminants by Breeding Low Methanogenic Forages Utilizing Haplotype Variation.</title>
        <authorList>
            <person name="Kaur P."/>
            <person name="Appels R."/>
            <person name="Bayer P.E."/>
            <person name="Keeble-Gagnere G."/>
            <person name="Wang J."/>
            <person name="Hirakawa H."/>
            <person name="Shirasawa K."/>
            <person name="Vercoe P."/>
            <person name="Stefanova K."/>
            <person name="Durmic Z."/>
            <person name="Nichols P."/>
            <person name="Revell C."/>
            <person name="Isobe S.N."/>
            <person name="Edwards D."/>
            <person name="Erskine W."/>
        </authorList>
    </citation>
    <scope>NUCLEOTIDE SEQUENCE [LARGE SCALE GENOMIC DNA]</scope>
    <source>
        <strain evidence="2">cv. Daliak</strain>
    </source>
</reference>
<dbReference type="InterPro" id="IPR043136">
    <property type="entry name" value="B30.2/SPRY_sf"/>
</dbReference>
<name>A0A2Z6MUD1_TRISU</name>
<evidence type="ECO:0008006" key="3">
    <source>
        <dbReference type="Google" id="ProtNLM"/>
    </source>
</evidence>
<organism evidence="1 2">
    <name type="scientific">Trifolium subterraneum</name>
    <name type="common">Subterranean clover</name>
    <dbReference type="NCBI Taxonomy" id="3900"/>
    <lineage>
        <taxon>Eukaryota</taxon>
        <taxon>Viridiplantae</taxon>
        <taxon>Streptophyta</taxon>
        <taxon>Embryophyta</taxon>
        <taxon>Tracheophyta</taxon>
        <taxon>Spermatophyta</taxon>
        <taxon>Magnoliopsida</taxon>
        <taxon>eudicotyledons</taxon>
        <taxon>Gunneridae</taxon>
        <taxon>Pentapetalae</taxon>
        <taxon>rosids</taxon>
        <taxon>fabids</taxon>
        <taxon>Fabales</taxon>
        <taxon>Fabaceae</taxon>
        <taxon>Papilionoideae</taxon>
        <taxon>50 kb inversion clade</taxon>
        <taxon>NPAAA clade</taxon>
        <taxon>Hologalegina</taxon>
        <taxon>IRL clade</taxon>
        <taxon>Trifolieae</taxon>
        <taxon>Trifolium</taxon>
    </lineage>
</organism>
<dbReference type="PANTHER" id="PTHR44991:SF1">
    <property type="entry name" value="IMMUNOGLOBULIN SUPERFAMILY MEMBER 5"/>
    <property type="match status" value="1"/>
</dbReference>
<dbReference type="AlphaFoldDB" id="A0A2Z6MUD1"/>
<dbReference type="CDD" id="cd12885">
    <property type="entry name" value="SPRY_RanBP_like"/>
    <property type="match status" value="1"/>
</dbReference>
<evidence type="ECO:0000313" key="2">
    <source>
        <dbReference type="Proteomes" id="UP000242715"/>
    </source>
</evidence>
<dbReference type="InterPro" id="IPR044736">
    <property type="entry name" value="Gid1/RanBPM/SPLA_SPRY"/>
</dbReference>
<dbReference type="OrthoDB" id="1387554at2759"/>
<protein>
    <recommendedName>
        <fullName evidence="3">B30.2/SPRY domain-containing protein</fullName>
    </recommendedName>
</protein>
<sequence length="347" mass="37784">MSSKKSTSSTLLGACVSVENGIENEAEISWEVCQGSNEFMQKIRLNPGLKMCQNNTSTTSVASVIRTSLPLPGPSLGNHAFPQEAYFEITILYSYGGDDHELVGRKEGEKTKLLIEDSSNDEGDLKSVEEMKVEGKESGKSGSVMLSLGLTAGESVPLRVPGTYPRSIGFNSNGSVFLDGMKLVFESDKAQWIGTDTVIGCGFDPRKKKVFFTLDSELVHVIHCQTEEYSTPLYPTLTANIDIMVLVNFGQIAFKYAPANAQRTPNPCFIAPLVHSPGATLGFDDSKELFSMGRIDSPWQNQSARKGNNNNGNNNNLAFDFDEESEADLFEIVLDGSEKSPYSVSLS</sequence>
<dbReference type="Gene3D" id="2.60.120.920">
    <property type="match status" value="1"/>
</dbReference>